<reference evidence="2" key="1">
    <citation type="journal article" date="2009" name="BMC Genomics">
        <title>Evidence for niche adaptation in the genome of the bovine pathogen Streptococcus uberis.</title>
        <authorList>
            <person name="Ward P.N."/>
            <person name="Holden M.T.G."/>
            <person name="Leigh J.A."/>
            <person name="Lennard N."/>
            <person name="Bignell A."/>
            <person name="Barron A."/>
            <person name="Clark L."/>
            <person name="Quail M.A."/>
            <person name="Woodward J."/>
            <person name="Barrell B.G."/>
            <person name="Egan S.A."/>
            <person name="Field T.R."/>
            <person name="Maskell D."/>
            <person name="Kehoe M."/>
            <person name="Dowson C.G."/>
            <person name="Chanter N."/>
            <person name="Whatmore A.M."/>
            <person name="Bentley S.D."/>
            <person name="Parkhill J."/>
        </authorList>
    </citation>
    <scope>NUCLEOTIDE SEQUENCE [LARGE SCALE GENOMIC DNA]</scope>
    <source>
        <strain evidence="2">ATCC BAA-854 / 0140J</strain>
    </source>
</reference>
<keyword evidence="2" id="KW-1185">Reference proteome</keyword>
<dbReference type="AlphaFoldDB" id="B9DRN9"/>
<accession>B9DRN9</accession>
<evidence type="ECO:0000313" key="1">
    <source>
        <dbReference type="EMBL" id="CAR41456.1"/>
    </source>
</evidence>
<name>B9DRN9_STRU0</name>
<proteinExistence type="predicted"/>
<dbReference type="Proteomes" id="UP000000449">
    <property type="component" value="Chromosome"/>
</dbReference>
<dbReference type="HOGENOM" id="CLU_2848145_0_0_9"/>
<protein>
    <submittedName>
        <fullName evidence="1">Uncharacterized protein</fullName>
    </submittedName>
</protein>
<organism evidence="1 2">
    <name type="scientific">Streptococcus uberis (strain ATCC BAA-854 / 0140J)</name>
    <dbReference type="NCBI Taxonomy" id="218495"/>
    <lineage>
        <taxon>Bacteria</taxon>
        <taxon>Bacillati</taxon>
        <taxon>Bacillota</taxon>
        <taxon>Bacilli</taxon>
        <taxon>Lactobacillales</taxon>
        <taxon>Streptococcaceae</taxon>
        <taxon>Streptococcus</taxon>
    </lineage>
</organism>
<sequence>MSTVVVVLEETSGSLLFFEQAYLVIKIPDKLRIPLLGGNPSSLTKLPNQMESILFVNCRCCFRRD</sequence>
<gene>
    <name evidence="1" type="ordered locus">SUB0624</name>
</gene>
<evidence type="ECO:0000313" key="2">
    <source>
        <dbReference type="Proteomes" id="UP000000449"/>
    </source>
</evidence>
<dbReference type="KEGG" id="sub:SUB0624"/>
<dbReference type="EMBL" id="AM946015">
    <property type="protein sequence ID" value="CAR41456.1"/>
    <property type="molecule type" value="Genomic_DNA"/>
</dbReference>